<dbReference type="Pfam" id="PF08666">
    <property type="entry name" value="SAF"/>
    <property type="match status" value="1"/>
</dbReference>
<dbReference type="InterPro" id="IPR013132">
    <property type="entry name" value="PseI/NeuA/B-like_N"/>
</dbReference>
<feature type="domain" description="AFP-like" evidence="2">
    <location>
        <begin position="286"/>
        <end position="342"/>
    </location>
</feature>
<dbReference type="Gene3D" id="3.20.20.70">
    <property type="entry name" value="Aldolase class I"/>
    <property type="match status" value="1"/>
</dbReference>
<sequence>MKINGKSLDKCYIIAELSANHNGDFERAKAIIKAAADAGADAIKLQTYKPETITLNSRRPEFNIKGGLWDGYRLYDLYKEAMTPWQWHEPLMQYAFECGLDCFSSPFDSSAAELMASLDMPAFKIASFEITDIPLITKCAQYGKPMIISTGCAHLGDIDRALEACYKVGNDQIALLKCVSSYPAPFEDMNLKAIETLRKTFGCVVGLSDHTLGSEVALGAVALGAKIVEKHLTLKRSDGGHDSAFSMEASEFASMCEQIRNLEKALGSDKYELSEAQKNARKDARSLYVCADVKKGEIFSEKNIRSVRPNLGLMPRFLPDILGKKARRDIEAATPLSWDLVE</sequence>
<organism evidence="3 4">
    <name type="scientific">Campylobacter magnus</name>
    <dbReference type="NCBI Taxonomy" id="3026462"/>
    <lineage>
        <taxon>Bacteria</taxon>
        <taxon>Pseudomonadati</taxon>
        <taxon>Campylobacterota</taxon>
        <taxon>Epsilonproteobacteria</taxon>
        <taxon>Campylobacterales</taxon>
        <taxon>Campylobacteraceae</taxon>
        <taxon>Campylobacter</taxon>
    </lineage>
</organism>
<dbReference type="InterPro" id="IPR006190">
    <property type="entry name" value="SAF_AFP_Neu5Ac"/>
</dbReference>
<accession>A0ABT8TCX3</accession>
<keyword evidence="4" id="KW-1185">Reference proteome</keyword>
<dbReference type="EC" id="2.5.1.97" evidence="1"/>
<dbReference type="EMBL" id="JAULJQ010000007">
    <property type="protein sequence ID" value="MDO2409707.1"/>
    <property type="molecule type" value="Genomic_DNA"/>
</dbReference>
<dbReference type="SUPFAM" id="SSF51569">
    <property type="entry name" value="Aldolase"/>
    <property type="match status" value="1"/>
</dbReference>
<dbReference type="InterPro" id="IPR036732">
    <property type="entry name" value="AFP_Neu5c_C_sf"/>
</dbReference>
<dbReference type="InterPro" id="IPR020030">
    <property type="entry name" value="Pseudaminic_synth_PseI"/>
</dbReference>
<evidence type="ECO:0000313" key="4">
    <source>
        <dbReference type="Proteomes" id="UP001171111"/>
    </source>
</evidence>
<evidence type="ECO:0000259" key="2">
    <source>
        <dbReference type="PROSITE" id="PS50844"/>
    </source>
</evidence>
<keyword evidence="3" id="KW-0808">Transferase</keyword>
<dbReference type="SUPFAM" id="SSF51269">
    <property type="entry name" value="AFP III-like domain"/>
    <property type="match status" value="1"/>
</dbReference>
<dbReference type="InterPro" id="IPR051690">
    <property type="entry name" value="PseI-like"/>
</dbReference>
<evidence type="ECO:0000256" key="1">
    <source>
        <dbReference type="NCBIfam" id="TIGR03586"/>
    </source>
</evidence>
<reference evidence="3 4" key="1">
    <citation type="submission" date="2023-06" db="EMBL/GenBank/DDBJ databases">
        <title>Campylobacter magnum sp. nov., isolated from cecal contents of domestic pigs (Sus scrofa domesticus).</title>
        <authorList>
            <person name="Papic B."/>
            <person name="Gruntar I."/>
        </authorList>
    </citation>
    <scope>NUCLEOTIDE SEQUENCE [LARGE SCALE GENOMIC DNA]</scope>
    <source>
        <strain evidence="4">34484-21</strain>
    </source>
</reference>
<dbReference type="CDD" id="cd11615">
    <property type="entry name" value="SAF_NeuB_like"/>
    <property type="match status" value="1"/>
</dbReference>
<dbReference type="PANTHER" id="PTHR42966:SF2">
    <property type="entry name" value="PSEUDAMINIC ACID SYNTHASE"/>
    <property type="match status" value="1"/>
</dbReference>
<gene>
    <name evidence="3" type="primary">pseI</name>
    <name evidence="3" type="ORF">Q2362_06305</name>
</gene>
<dbReference type="SMART" id="SM00858">
    <property type="entry name" value="SAF"/>
    <property type="match status" value="1"/>
</dbReference>
<comment type="caution">
    <text evidence="3">The sequence shown here is derived from an EMBL/GenBank/DDBJ whole genome shotgun (WGS) entry which is preliminary data.</text>
</comment>
<dbReference type="InterPro" id="IPR013974">
    <property type="entry name" value="SAF"/>
</dbReference>
<name>A0ABT8TCX3_9BACT</name>
<dbReference type="NCBIfam" id="TIGR03586">
    <property type="entry name" value="PseI"/>
    <property type="match status" value="1"/>
</dbReference>
<protein>
    <recommendedName>
        <fullName evidence="1">Pseudaminic acid synthase</fullName>
        <ecNumber evidence="1">2.5.1.97</ecNumber>
    </recommendedName>
</protein>
<dbReference type="RefSeq" id="WP_302244505.1">
    <property type="nucleotide sequence ID" value="NZ_JAULJQ010000007.1"/>
</dbReference>
<proteinExistence type="predicted"/>
<dbReference type="GO" id="GO:0016740">
    <property type="term" value="F:transferase activity"/>
    <property type="evidence" value="ECO:0007669"/>
    <property type="project" value="UniProtKB-KW"/>
</dbReference>
<dbReference type="PANTHER" id="PTHR42966">
    <property type="entry name" value="N-ACETYLNEURAMINATE SYNTHASE"/>
    <property type="match status" value="1"/>
</dbReference>
<dbReference type="Proteomes" id="UP001171111">
    <property type="component" value="Unassembled WGS sequence"/>
</dbReference>
<evidence type="ECO:0000313" key="3">
    <source>
        <dbReference type="EMBL" id="MDO2409707.1"/>
    </source>
</evidence>
<dbReference type="InterPro" id="IPR013785">
    <property type="entry name" value="Aldolase_TIM"/>
</dbReference>
<dbReference type="Gene3D" id="3.90.1210.10">
    <property type="entry name" value="Antifreeze-like/N-acetylneuraminic acid synthase C-terminal domain"/>
    <property type="match status" value="1"/>
</dbReference>
<dbReference type="InterPro" id="IPR057736">
    <property type="entry name" value="SAF_PseI/NeuA/NeuB"/>
</dbReference>
<dbReference type="Pfam" id="PF03102">
    <property type="entry name" value="NeuB"/>
    <property type="match status" value="1"/>
</dbReference>
<dbReference type="PROSITE" id="PS50844">
    <property type="entry name" value="AFP_LIKE"/>
    <property type="match status" value="1"/>
</dbReference>